<evidence type="ECO:0000256" key="2">
    <source>
        <dbReference type="ARBA" id="ARBA00022840"/>
    </source>
</evidence>
<evidence type="ECO:0000259" key="3">
    <source>
        <dbReference type="Pfam" id="PF13191"/>
    </source>
</evidence>
<gene>
    <name evidence="4" type="ORF">JW613_17400</name>
</gene>
<dbReference type="SUPFAM" id="SSF48452">
    <property type="entry name" value="TPR-like"/>
    <property type="match status" value="1"/>
</dbReference>
<dbReference type="InterPro" id="IPR011990">
    <property type="entry name" value="TPR-like_helical_dom_sf"/>
</dbReference>
<dbReference type="Gene3D" id="1.25.40.10">
    <property type="entry name" value="Tetratricopeptide repeat domain"/>
    <property type="match status" value="1"/>
</dbReference>
<evidence type="ECO:0000256" key="1">
    <source>
        <dbReference type="ARBA" id="ARBA00022741"/>
    </source>
</evidence>
<sequence length="634" mass="67881">MALLEREAELTAVEHTVTALCGTGAPDVDGRTAERAGGLLAFTGALGLGKTALLREIQARVAARGGTVLYACGGEQEQEVGFHLVRRLLRPLLPALDERRLRAELGSWYDLAAPAAGLPAPDPAVVPHPRGVRLALDRLFAHLAERHAPLAVLVDDVHWADPASLAWLTGFAPRVPELPLLCALGYDPREPRPEVAALHSALENGRAEPPYGLAELSTDAVAELVRGVCAGETDTAFAQECRKLTGGNPRAVTELLHRAQAAGIQPHPDSRPRLAELAPASPDGELLHRLEKLGPDCVRLSWAVAVLGADATLPFAARVAGLRAEAARGAADRLREARMLDAPDGAGDAPLTFRHPALAGEVYRAVPAGIRTALHGQTAAALAAAPGTPRGSSVRHLLEVHPDGDPVLVDELRRAAHEYTRAGAPDAAYRCLGRALREPPTRRERPDVLYELAAAAFRSGAPAATVHHLRAALEEPACDTEQRLRAVRLLVRALSRTGRPEEALRTLEAEVRRATDPADREALHAELSLWRALHSAADDERPPPVPALRAWYALRHGEPADTVLRLAEDAVAAGLPWTDDPWGCETPALVVRAFLHCGRPDRAEHLLRQGIAACERVGLHGEHLALARTLLDRP</sequence>
<dbReference type="GeneID" id="96260388"/>
<dbReference type="EMBL" id="JAFFZM010000009">
    <property type="protein sequence ID" value="MBO8200059.1"/>
    <property type="molecule type" value="Genomic_DNA"/>
</dbReference>
<keyword evidence="1" id="KW-0547">Nucleotide-binding</keyword>
<keyword evidence="2" id="KW-0067">ATP-binding</keyword>
<proteinExistence type="predicted"/>
<feature type="domain" description="Orc1-like AAA ATPase" evidence="3">
    <location>
        <begin position="32"/>
        <end position="180"/>
    </location>
</feature>
<organism evidence="4 5">
    <name type="scientific">Streptomyces smyrnaeus</name>
    <dbReference type="NCBI Taxonomy" id="1387713"/>
    <lineage>
        <taxon>Bacteria</taxon>
        <taxon>Bacillati</taxon>
        <taxon>Actinomycetota</taxon>
        <taxon>Actinomycetes</taxon>
        <taxon>Kitasatosporales</taxon>
        <taxon>Streptomycetaceae</taxon>
        <taxon>Streptomyces</taxon>
    </lineage>
</organism>
<accession>A0ABS3XXD4</accession>
<dbReference type="InterPro" id="IPR027417">
    <property type="entry name" value="P-loop_NTPase"/>
</dbReference>
<protein>
    <submittedName>
        <fullName evidence="4">AAA family ATPase</fullName>
    </submittedName>
</protein>
<dbReference type="RefSeq" id="WP_209211720.1">
    <property type="nucleotide sequence ID" value="NZ_JAFFZM010000009.1"/>
</dbReference>
<dbReference type="SUPFAM" id="SSF52540">
    <property type="entry name" value="P-loop containing nucleoside triphosphate hydrolases"/>
    <property type="match status" value="1"/>
</dbReference>
<dbReference type="Proteomes" id="UP000721954">
    <property type="component" value="Unassembled WGS sequence"/>
</dbReference>
<evidence type="ECO:0000313" key="5">
    <source>
        <dbReference type="Proteomes" id="UP000721954"/>
    </source>
</evidence>
<reference evidence="4 5" key="1">
    <citation type="submission" date="2021-02" db="EMBL/GenBank/DDBJ databases">
        <title>Streptomyces spirodelae sp. nov., isolated from duckweed.</title>
        <authorList>
            <person name="Saimee Y."/>
            <person name="Duangmal K."/>
        </authorList>
    </citation>
    <scope>NUCLEOTIDE SEQUENCE [LARGE SCALE GENOMIC DNA]</scope>
    <source>
        <strain evidence="4 5">DSM 42105</strain>
    </source>
</reference>
<dbReference type="PANTHER" id="PTHR16305">
    <property type="entry name" value="TESTICULAR SOLUBLE ADENYLYL CYCLASE"/>
    <property type="match status" value="1"/>
</dbReference>
<comment type="caution">
    <text evidence="4">The sequence shown here is derived from an EMBL/GenBank/DDBJ whole genome shotgun (WGS) entry which is preliminary data.</text>
</comment>
<dbReference type="PANTHER" id="PTHR16305:SF35">
    <property type="entry name" value="TRANSCRIPTIONAL ACTIVATOR DOMAIN"/>
    <property type="match status" value="1"/>
</dbReference>
<keyword evidence="5" id="KW-1185">Reference proteome</keyword>
<dbReference type="Pfam" id="PF13191">
    <property type="entry name" value="AAA_16"/>
    <property type="match status" value="1"/>
</dbReference>
<name>A0ABS3XXD4_9ACTN</name>
<evidence type="ECO:0000313" key="4">
    <source>
        <dbReference type="EMBL" id="MBO8200059.1"/>
    </source>
</evidence>
<dbReference type="InterPro" id="IPR041664">
    <property type="entry name" value="AAA_16"/>
</dbReference>